<evidence type="ECO:0000313" key="1">
    <source>
        <dbReference type="EMBL" id="CAL0305615.1"/>
    </source>
</evidence>
<dbReference type="AlphaFoldDB" id="A0AAV1W8M5"/>
<sequence length="114" mass="13304">MRILSTRSLIQASTIRFNDSSMDFDHSMLAGRCKLRMKFICVLHYRFIICYYSQIMRLVEFTFAEETAALLRLRRKHVFHILLSVSLLKTAGKKLYFKCSIMSFLASMCVSCVT</sequence>
<evidence type="ECO:0000313" key="2">
    <source>
        <dbReference type="Proteomes" id="UP001497480"/>
    </source>
</evidence>
<dbReference type="Proteomes" id="UP001497480">
    <property type="component" value="Unassembled WGS sequence"/>
</dbReference>
<dbReference type="EMBL" id="CAXHTB010000004">
    <property type="protein sequence ID" value="CAL0305615.1"/>
    <property type="molecule type" value="Genomic_DNA"/>
</dbReference>
<gene>
    <name evidence="1" type="ORF">LLUT_LOCUS6675</name>
</gene>
<protein>
    <submittedName>
        <fullName evidence="1">Uncharacterized protein</fullName>
    </submittedName>
</protein>
<accession>A0AAV1W8M5</accession>
<organism evidence="1 2">
    <name type="scientific">Lupinus luteus</name>
    <name type="common">European yellow lupine</name>
    <dbReference type="NCBI Taxonomy" id="3873"/>
    <lineage>
        <taxon>Eukaryota</taxon>
        <taxon>Viridiplantae</taxon>
        <taxon>Streptophyta</taxon>
        <taxon>Embryophyta</taxon>
        <taxon>Tracheophyta</taxon>
        <taxon>Spermatophyta</taxon>
        <taxon>Magnoliopsida</taxon>
        <taxon>eudicotyledons</taxon>
        <taxon>Gunneridae</taxon>
        <taxon>Pentapetalae</taxon>
        <taxon>rosids</taxon>
        <taxon>fabids</taxon>
        <taxon>Fabales</taxon>
        <taxon>Fabaceae</taxon>
        <taxon>Papilionoideae</taxon>
        <taxon>50 kb inversion clade</taxon>
        <taxon>genistoids sensu lato</taxon>
        <taxon>core genistoids</taxon>
        <taxon>Genisteae</taxon>
        <taxon>Lupinus</taxon>
    </lineage>
</organism>
<keyword evidence="2" id="KW-1185">Reference proteome</keyword>
<name>A0AAV1W8M5_LUPLU</name>
<comment type="caution">
    <text evidence="1">The sequence shown here is derived from an EMBL/GenBank/DDBJ whole genome shotgun (WGS) entry which is preliminary data.</text>
</comment>
<proteinExistence type="predicted"/>
<reference evidence="1 2" key="1">
    <citation type="submission" date="2024-03" db="EMBL/GenBank/DDBJ databases">
        <authorList>
            <person name="Martinez-Hernandez J."/>
        </authorList>
    </citation>
    <scope>NUCLEOTIDE SEQUENCE [LARGE SCALE GENOMIC DNA]</scope>
</reference>